<comment type="caution">
    <text evidence="1">The sequence shown here is derived from an EMBL/GenBank/DDBJ whole genome shotgun (WGS) entry which is preliminary data.</text>
</comment>
<proteinExistence type="predicted"/>
<dbReference type="AlphaFoldDB" id="A0A820HDM9"/>
<feature type="non-terminal residue" evidence="1">
    <location>
        <position position="35"/>
    </location>
</feature>
<dbReference type="Proteomes" id="UP000663868">
    <property type="component" value="Unassembled WGS sequence"/>
</dbReference>
<dbReference type="EMBL" id="CAJOBB010013626">
    <property type="protein sequence ID" value="CAF4293277.1"/>
    <property type="molecule type" value="Genomic_DNA"/>
</dbReference>
<accession>A0A820HDM9</accession>
<gene>
    <name evidence="1" type="ORF">KXQ929_LOCUS45111</name>
</gene>
<reference evidence="1" key="1">
    <citation type="submission" date="2021-02" db="EMBL/GenBank/DDBJ databases">
        <authorList>
            <person name="Nowell W R."/>
        </authorList>
    </citation>
    <scope>NUCLEOTIDE SEQUENCE</scope>
</reference>
<organism evidence="1 2">
    <name type="scientific">Adineta steineri</name>
    <dbReference type="NCBI Taxonomy" id="433720"/>
    <lineage>
        <taxon>Eukaryota</taxon>
        <taxon>Metazoa</taxon>
        <taxon>Spiralia</taxon>
        <taxon>Gnathifera</taxon>
        <taxon>Rotifera</taxon>
        <taxon>Eurotatoria</taxon>
        <taxon>Bdelloidea</taxon>
        <taxon>Adinetida</taxon>
        <taxon>Adinetidae</taxon>
        <taxon>Adineta</taxon>
    </lineage>
</organism>
<evidence type="ECO:0000313" key="2">
    <source>
        <dbReference type="Proteomes" id="UP000663868"/>
    </source>
</evidence>
<sequence>MMESPEGYFLLNSFKVLGGDKKPKLDDAIMQAQLN</sequence>
<evidence type="ECO:0000313" key="1">
    <source>
        <dbReference type="EMBL" id="CAF4293277.1"/>
    </source>
</evidence>
<protein>
    <submittedName>
        <fullName evidence="1">Uncharacterized protein</fullName>
    </submittedName>
</protein>
<name>A0A820HDM9_9BILA</name>